<comment type="caution">
    <text evidence="1">The sequence shown here is derived from an EMBL/GenBank/DDBJ whole genome shotgun (WGS) entry which is preliminary data.</text>
</comment>
<sequence>MSRLRVTYMNATGWLMRKTGTARAGYLHHLYIMQAQDDVPFPWYERALLNAQIWALERVCGPITD</sequence>
<proteinExistence type="predicted"/>
<evidence type="ECO:0000313" key="1">
    <source>
        <dbReference type="EMBL" id="OHV93729.1"/>
    </source>
</evidence>
<dbReference type="EMBL" id="LFKP01000016">
    <property type="protein sequence ID" value="OHV93729.1"/>
    <property type="molecule type" value="Genomic_DNA"/>
</dbReference>
<dbReference type="AlphaFoldDB" id="A0A1S1U0W2"/>
<protein>
    <submittedName>
        <fullName evidence="1">Uncharacterized protein</fullName>
    </submittedName>
</protein>
<organism evidence="1 2">
    <name type="scientific">Janthinobacterium lividum</name>
    <dbReference type="NCBI Taxonomy" id="29581"/>
    <lineage>
        <taxon>Bacteria</taxon>
        <taxon>Pseudomonadati</taxon>
        <taxon>Pseudomonadota</taxon>
        <taxon>Betaproteobacteria</taxon>
        <taxon>Burkholderiales</taxon>
        <taxon>Oxalobacteraceae</taxon>
        <taxon>Janthinobacterium</taxon>
    </lineage>
</organism>
<dbReference type="Proteomes" id="UP000179840">
    <property type="component" value="Unassembled WGS sequence"/>
</dbReference>
<name>A0A1S1U0W2_9BURK</name>
<gene>
    <name evidence="1" type="ORF">AKG95_28670</name>
</gene>
<geneLocation type="plasmid" evidence="1">
    <name>pMEG01</name>
</geneLocation>
<keyword evidence="1" id="KW-0614">Plasmid</keyword>
<accession>A0A1S1U0W2</accession>
<evidence type="ECO:0000313" key="2">
    <source>
        <dbReference type="Proteomes" id="UP000179840"/>
    </source>
</evidence>
<reference evidence="1 2" key="1">
    <citation type="submission" date="2015-06" db="EMBL/GenBank/DDBJ databases">
        <title>Draft genome sequencing of a biphenyl-degrading bacterium, Janthinobacterium lividum MEG1.</title>
        <authorList>
            <person name="Shimodaira J."/>
            <person name="Hatta T."/>
        </authorList>
    </citation>
    <scope>NUCLEOTIDE SEQUENCE [LARGE SCALE GENOMIC DNA]</scope>
    <source>
        <strain evidence="1 2">MEG1</strain>
        <plasmid evidence="1">pMEG01</plasmid>
    </source>
</reference>